<reference evidence="2" key="1">
    <citation type="journal article" date="2017" name="Nucleic Acids Res.">
        <title>Proteogenomics produces comprehensive and highly accurate protein-coding gene annotation in a complete genome assembly of Malassezia sympodialis.</title>
        <authorList>
            <person name="Zhu Y."/>
            <person name="Engstroem P.G."/>
            <person name="Tellgren-Roth C."/>
            <person name="Baudo C.D."/>
            <person name="Kennell J.C."/>
            <person name="Sun S."/>
            <person name="Billmyre R.B."/>
            <person name="Schroeder M.S."/>
            <person name="Andersson A."/>
            <person name="Holm T."/>
            <person name="Sigurgeirsson B."/>
            <person name="Wu G."/>
            <person name="Sankaranarayanan S.R."/>
            <person name="Siddharthan R."/>
            <person name="Sanyal K."/>
            <person name="Lundeberg J."/>
            <person name="Nystedt B."/>
            <person name="Boekhout T."/>
            <person name="Dawson T.L. Jr."/>
            <person name="Heitman J."/>
            <person name="Scheynius A."/>
            <person name="Lehtioe J."/>
        </authorList>
    </citation>
    <scope>NUCLEOTIDE SEQUENCE [LARGE SCALE GENOMIC DNA]</scope>
    <source>
        <strain evidence="2">ATCC 42132</strain>
    </source>
</reference>
<dbReference type="EMBL" id="LT671826">
    <property type="protein sequence ID" value="SHO79469.1"/>
    <property type="molecule type" value="Genomic_DNA"/>
</dbReference>
<dbReference type="OrthoDB" id="21617at2759"/>
<dbReference type="AlphaFoldDB" id="A0A1M8AAL3"/>
<accession>A0A1M8AAL3</accession>
<protein>
    <submittedName>
        <fullName evidence="1">Uncharacterized protein</fullName>
    </submittedName>
</protein>
<dbReference type="VEuPathDB" id="FungiDB:MSYG_3818"/>
<proteinExistence type="predicted"/>
<evidence type="ECO:0000313" key="2">
    <source>
        <dbReference type="Proteomes" id="UP000186303"/>
    </source>
</evidence>
<dbReference type="Proteomes" id="UP000186303">
    <property type="component" value="Chromosome 6"/>
</dbReference>
<organism evidence="1 2">
    <name type="scientific">Malassezia sympodialis (strain ATCC 42132)</name>
    <name type="common">Atopic eczema-associated yeast</name>
    <dbReference type="NCBI Taxonomy" id="1230383"/>
    <lineage>
        <taxon>Eukaryota</taxon>
        <taxon>Fungi</taxon>
        <taxon>Dikarya</taxon>
        <taxon>Basidiomycota</taxon>
        <taxon>Ustilaginomycotina</taxon>
        <taxon>Malasseziomycetes</taxon>
        <taxon>Malasseziales</taxon>
        <taxon>Malasseziaceae</taxon>
        <taxon>Malassezia</taxon>
    </lineage>
</organism>
<gene>
    <name evidence="1" type="ORF">MSYG_3818</name>
</gene>
<name>A0A1M8AAL3_MALS4</name>
<evidence type="ECO:0000313" key="1">
    <source>
        <dbReference type="EMBL" id="SHO79469.1"/>
    </source>
</evidence>
<dbReference type="OMA" id="QAQHARW"/>
<dbReference type="STRING" id="1230383.A0A1M8AAL3"/>
<keyword evidence="2" id="KW-1185">Reference proteome</keyword>
<sequence>MDDPGGVRALLAKLREQQDRVAAPAAPVCGPPRRPWDRARLAQAAPAASLRTLPYALAVERIYELARDPAFAAQIQQLCDEQAALERTLAAQRAAIVGEREERLHGPMGARTQAQHARWAWDALQTWDDRIDAQQRHLEQLGVPCFYPTRETGAVETQRRLLRELHAACAAAPGAGRPPRSSGGP</sequence>